<feature type="transmembrane region" description="Helical" evidence="1">
    <location>
        <begin position="101"/>
        <end position="129"/>
    </location>
</feature>
<comment type="caution">
    <text evidence="3">The sequence shown here is derived from an EMBL/GenBank/DDBJ whole genome shotgun (WGS) entry which is preliminary data.</text>
</comment>
<gene>
    <name evidence="3" type="ORF">DU505_17530</name>
</gene>
<dbReference type="InterPro" id="IPR009597">
    <property type="entry name" value="DUF1206"/>
</dbReference>
<protein>
    <submittedName>
        <fullName evidence="3">DUF1206 domain-containing protein</fullName>
    </submittedName>
</protein>
<keyword evidence="4" id="KW-1185">Reference proteome</keyword>
<keyword evidence="1" id="KW-1133">Transmembrane helix</keyword>
<proteinExistence type="predicted"/>
<feature type="transmembrane region" description="Helical" evidence="1">
    <location>
        <begin position="199"/>
        <end position="220"/>
    </location>
</feature>
<feature type="transmembrane region" description="Helical" evidence="1">
    <location>
        <begin position="149"/>
        <end position="170"/>
    </location>
</feature>
<reference evidence="3 4" key="1">
    <citation type="submission" date="2018-07" db="EMBL/GenBank/DDBJ databases">
        <title>Halomonas montanilacus sp. nov., isolated from Lake Pengyan on Tibetan Plateau.</title>
        <authorList>
            <person name="Lu H."/>
            <person name="Xing P."/>
            <person name="Wu Q."/>
        </authorList>
    </citation>
    <scope>NUCLEOTIDE SEQUENCE [LARGE SCALE GENOMIC DNA]</scope>
    <source>
        <strain evidence="3 4">PYC7W</strain>
    </source>
</reference>
<evidence type="ECO:0000313" key="3">
    <source>
        <dbReference type="EMBL" id="RCV87311.1"/>
    </source>
</evidence>
<feature type="transmembrane region" description="Helical" evidence="1">
    <location>
        <begin position="20"/>
        <end position="41"/>
    </location>
</feature>
<keyword evidence="1" id="KW-0812">Transmembrane</keyword>
<dbReference type="OrthoDB" id="5702018at2"/>
<dbReference type="Proteomes" id="UP000252405">
    <property type="component" value="Unassembled WGS sequence"/>
</dbReference>
<dbReference type="AlphaFoldDB" id="A0A368TRS5"/>
<feature type="domain" description="DUF1206" evidence="2">
    <location>
        <begin position="103"/>
        <end position="174"/>
    </location>
</feature>
<feature type="domain" description="DUF1206" evidence="2">
    <location>
        <begin position="21"/>
        <end position="87"/>
    </location>
</feature>
<accession>A0A368TRS5</accession>
<keyword evidence="1" id="KW-0472">Membrane</keyword>
<feature type="domain" description="DUF1206" evidence="2">
    <location>
        <begin position="197"/>
        <end position="266"/>
    </location>
</feature>
<feature type="transmembrane region" description="Helical" evidence="1">
    <location>
        <begin position="61"/>
        <end position="80"/>
    </location>
</feature>
<name>A0A368TRS5_9GAMM</name>
<feature type="transmembrane region" description="Helical" evidence="1">
    <location>
        <begin position="240"/>
        <end position="261"/>
    </location>
</feature>
<dbReference type="Pfam" id="PF06724">
    <property type="entry name" value="DUF1206"/>
    <property type="match status" value="3"/>
</dbReference>
<sequence>MTNRIPTPDRGDAFDIIARWGYAARGIVYLLIGGLAALAAIGQGGETTDSRGALESLMGAAWGDVLLGAISLGLLAYALWRCIQAIKDTDHHGTDSKGVAIRVGLLVSAVTHTLLAFFAASLIFTLGGGSGDSGGGSEGMASWLMQQPYGRWLVGAVGLAIIGAGVAHGIKGWKAKFDRHFDMPPQNQRWAYPICRFGLVIRGLVFLIIGTFFLIAAYQVDPDQAGGLAKVFSTLRSQAFGRWLLAVVAVGLFAFGLYSLLEAVYRRVNAPG</sequence>
<evidence type="ECO:0000313" key="4">
    <source>
        <dbReference type="Proteomes" id="UP000252405"/>
    </source>
</evidence>
<dbReference type="EMBL" id="QPII01000016">
    <property type="protein sequence ID" value="RCV87311.1"/>
    <property type="molecule type" value="Genomic_DNA"/>
</dbReference>
<organism evidence="3 4">
    <name type="scientific">Billgrantia montanilacus</name>
    <dbReference type="NCBI Taxonomy" id="2282305"/>
    <lineage>
        <taxon>Bacteria</taxon>
        <taxon>Pseudomonadati</taxon>
        <taxon>Pseudomonadota</taxon>
        <taxon>Gammaproteobacteria</taxon>
        <taxon>Oceanospirillales</taxon>
        <taxon>Halomonadaceae</taxon>
        <taxon>Billgrantia</taxon>
    </lineage>
</organism>
<dbReference type="RefSeq" id="WP_114480281.1">
    <property type="nucleotide sequence ID" value="NZ_QPII01000016.1"/>
</dbReference>
<evidence type="ECO:0000256" key="1">
    <source>
        <dbReference type="SAM" id="Phobius"/>
    </source>
</evidence>
<evidence type="ECO:0000259" key="2">
    <source>
        <dbReference type="Pfam" id="PF06724"/>
    </source>
</evidence>